<proteinExistence type="predicted"/>
<reference evidence="2 3" key="1">
    <citation type="journal article" date="2019" name="Sci. Rep.">
        <title>Orb-weaving spider Araneus ventricosus genome elucidates the spidroin gene catalogue.</title>
        <authorList>
            <person name="Kono N."/>
            <person name="Nakamura H."/>
            <person name="Ohtoshi R."/>
            <person name="Moran D.A.P."/>
            <person name="Shinohara A."/>
            <person name="Yoshida Y."/>
            <person name="Fujiwara M."/>
            <person name="Mori M."/>
            <person name="Tomita M."/>
            <person name="Arakawa K."/>
        </authorList>
    </citation>
    <scope>NUCLEOTIDE SEQUENCE [LARGE SCALE GENOMIC DNA]</scope>
</reference>
<feature type="signal peptide" evidence="1">
    <location>
        <begin position="1"/>
        <end position="27"/>
    </location>
</feature>
<keyword evidence="3" id="KW-1185">Reference proteome</keyword>
<evidence type="ECO:0000313" key="3">
    <source>
        <dbReference type="Proteomes" id="UP000499080"/>
    </source>
</evidence>
<keyword evidence="1" id="KW-0732">Signal</keyword>
<gene>
    <name evidence="2" type="ORF">AVEN_17401_1</name>
</gene>
<dbReference type="Proteomes" id="UP000499080">
    <property type="component" value="Unassembled WGS sequence"/>
</dbReference>
<name>A0A4Y2H2P2_ARAVE</name>
<organism evidence="2 3">
    <name type="scientific">Araneus ventricosus</name>
    <name type="common">Orbweaver spider</name>
    <name type="synonym">Epeira ventricosa</name>
    <dbReference type="NCBI Taxonomy" id="182803"/>
    <lineage>
        <taxon>Eukaryota</taxon>
        <taxon>Metazoa</taxon>
        <taxon>Ecdysozoa</taxon>
        <taxon>Arthropoda</taxon>
        <taxon>Chelicerata</taxon>
        <taxon>Arachnida</taxon>
        <taxon>Araneae</taxon>
        <taxon>Araneomorphae</taxon>
        <taxon>Entelegynae</taxon>
        <taxon>Araneoidea</taxon>
        <taxon>Araneidae</taxon>
        <taxon>Araneus</taxon>
    </lineage>
</organism>
<evidence type="ECO:0008006" key="4">
    <source>
        <dbReference type="Google" id="ProtNLM"/>
    </source>
</evidence>
<dbReference type="AlphaFoldDB" id="A0A4Y2H2P2"/>
<comment type="caution">
    <text evidence="2">The sequence shown here is derived from an EMBL/GenBank/DDBJ whole genome shotgun (WGS) entry which is preliminary data.</text>
</comment>
<protein>
    <recommendedName>
        <fullName evidence="4">Secreted protein</fullName>
    </recommendedName>
</protein>
<feature type="chain" id="PRO_5021471347" description="Secreted protein" evidence="1">
    <location>
        <begin position="28"/>
        <end position="85"/>
    </location>
</feature>
<evidence type="ECO:0000313" key="2">
    <source>
        <dbReference type="EMBL" id="GBM59365.1"/>
    </source>
</evidence>
<accession>A0A4Y2H2P2</accession>
<evidence type="ECO:0000256" key="1">
    <source>
        <dbReference type="SAM" id="SignalP"/>
    </source>
</evidence>
<sequence>MAWLVHILRSLAAAAVLLIMHASRSSALQVHWSRWSLAQVRIQVHLAAVLKIRVHWSRWSLRLQSALQVQMVCFQSILSKVLLLH</sequence>
<dbReference type="EMBL" id="BGPR01001678">
    <property type="protein sequence ID" value="GBM59365.1"/>
    <property type="molecule type" value="Genomic_DNA"/>
</dbReference>